<dbReference type="InterPro" id="IPR003594">
    <property type="entry name" value="HATPase_dom"/>
</dbReference>
<keyword evidence="4 8" id="KW-0418">Kinase</keyword>
<keyword evidence="6" id="KW-0812">Transmembrane</keyword>
<dbReference type="InterPro" id="IPR036890">
    <property type="entry name" value="HATPase_C_sf"/>
</dbReference>
<feature type="region of interest" description="Disordered" evidence="5">
    <location>
        <begin position="397"/>
        <end position="447"/>
    </location>
</feature>
<keyword evidence="9" id="KW-1185">Reference proteome</keyword>
<evidence type="ECO:0000313" key="8">
    <source>
        <dbReference type="EMBL" id="MEZ0475483.1"/>
    </source>
</evidence>
<keyword evidence="6" id="KW-0472">Membrane</keyword>
<dbReference type="InterPro" id="IPR050351">
    <property type="entry name" value="BphY/WalK/GraS-like"/>
</dbReference>
<proteinExistence type="predicted"/>
<protein>
    <recommendedName>
        <fullName evidence="2">histidine kinase</fullName>
        <ecNumber evidence="2">2.7.13.3</ecNumber>
    </recommendedName>
</protein>
<dbReference type="GO" id="GO:0016301">
    <property type="term" value="F:kinase activity"/>
    <property type="evidence" value="ECO:0007669"/>
    <property type="project" value="UniProtKB-KW"/>
</dbReference>
<evidence type="ECO:0000256" key="6">
    <source>
        <dbReference type="SAM" id="Phobius"/>
    </source>
</evidence>
<dbReference type="InterPro" id="IPR005467">
    <property type="entry name" value="His_kinase_dom"/>
</dbReference>
<dbReference type="PANTHER" id="PTHR42878">
    <property type="entry name" value="TWO-COMPONENT HISTIDINE KINASE"/>
    <property type="match status" value="1"/>
</dbReference>
<name>A0ABV4HRU9_9GAMM</name>
<dbReference type="PROSITE" id="PS50109">
    <property type="entry name" value="HIS_KIN"/>
    <property type="match status" value="1"/>
</dbReference>
<dbReference type="Proteomes" id="UP001566331">
    <property type="component" value="Unassembled WGS sequence"/>
</dbReference>
<sequence>MPTRARLNLRRRLQRMSRVHLWAMAGGLVLAALLLSAVRVSVLERDGGERVPASSAATAAAATSARAHAGQDAGMQVQAGALPAAQARARTPLPATDTAATAQQRRDFWLQSMLAALALLLLCGLYDASRRPRGGRSGPSGAPPGDTLAAPLPQAIAGAPRQSDVLVLAGSRMRQPLHALSLFAGSLDRDALPAQRRALQGLEASVREIADVIDEVEQISRLLRHEVPVTPAVLPVGEVFDRLRPAVARTARDHGVDVRWHASGLQVHGDPALVRTLLHALVGHAVRNARHRVLVAARPAAGRVRMQVRDDGDALGLVGAASPLEALLQRAQNGDDRDAGLELAIGAGIVDLLGLEIRARSAQGHGNTVTVDFPRACGTAATRPDDATVLSLALLESEARQGRRTQSRLPAPPKTAREDGTSPGPGNAGLAPERTAPAPGGESTRRS</sequence>
<accession>A0ABV4HRU9</accession>
<feature type="transmembrane region" description="Helical" evidence="6">
    <location>
        <begin position="21"/>
        <end position="42"/>
    </location>
</feature>
<feature type="domain" description="Histidine kinase" evidence="7">
    <location>
        <begin position="168"/>
        <end position="377"/>
    </location>
</feature>
<dbReference type="SUPFAM" id="SSF55874">
    <property type="entry name" value="ATPase domain of HSP90 chaperone/DNA topoisomerase II/histidine kinase"/>
    <property type="match status" value="1"/>
</dbReference>
<dbReference type="Pfam" id="PF02518">
    <property type="entry name" value="HATPase_c"/>
    <property type="match status" value="1"/>
</dbReference>
<evidence type="ECO:0000259" key="7">
    <source>
        <dbReference type="PROSITE" id="PS50109"/>
    </source>
</evidence>
<evidence type="ECO:0000256" key="4">
    <source>
        <dbReference type="ARBA" id="ARBA00022777"/>
    </source>
</evidence>
<comment type="caution">
    <text evidence="8">The sequence shown here is derived from an EMBL/GenBank/DDBJ whole genome shotgun (WGS) entry which is preliminary data.</text>
</comment>
<evidence type="ECO:0000313" key="9">
    <source>
        <dbReference type="Proteomes" id="UP001566331"/>
    </source>
</evidence>
<evidence type="ECO:0000256" key="3">
    <source>
        <dbReference type="ARBA" id="ARBA00022679"/>
    </source>
</evidence>
<evidence type="ECO:0000256" key="2">
    <source>
        <dbReference type="ARBA" id="ARBA00012438"/>
    </source>
</evidence>
<feature type="region of interest" description="Disordered" evidence="5">
    <location>
        <begin position="132"/>
        <end position="151"/>
    </location>
</feature>
<evidence type="ECO:0000256" key="1">
    <source>
        <dbReference type="ARBA" id="ARBA00000085"/>
    </source>
</evidence>
<keyword evidence="3" id="KW-0808">Transferase</keyword>
<reference evidence="8 9" key="1">
    <citation type="submission" date="2024-07" db="EMBL/GenBank/DDBJ databases">
        <title>Luteimonas salilacus sp. nov., isolated from the shore soil of Salt Lake in Tibet of China.</title>
        <authorList>
            <person name="Zhang X."/>
            <person name="Li A."/>
        </authorList>
    </citation>
    <scope>NUCLEOTIDE SEQUENCE [LARGE SCALE GENOMIC DNA]</scope>
    <source>
        <strain evidence="8 9">B3-2-R+30</strain>
    </source>
</reference>
<dbReference type="PANTHER" id="PTHR42878:SF14">
    <property type="entry name" value="OSMOLARITY TWO-COMPONENT SYSTEM PROTEIN SSK1"/>
    <property type="match status" value="1"/>
</dbReference>
<keyword evidence="6" id="KW-1133">Transmembrane helix</keyword>
<organism evidence="8 9">
    <name type="scientific">Luteimonas salinilitoris</name>
    <dbReference type="NCBI Taxonomy" id="3237697"/>
    <lineage>
        <taxon>Bacteria</taxon>
        <taxon>Pseudomonadati</taxon>
        <taxon>Pseudomonadota</taxon>
        <taxon>Gammaproteobacteria</taxon>
        <taxon>Lysobacterales</taxon>
        <taxon>Lysobacteraceae</taxon>
        <taxon>Luteimonas</taxon>
    </lineage>
</organism>
<dbReference type="Gene3D" id="3.30.565.10">
    <property type="entry name" value="Histidine kinase-like ATPase, C-terminal domain"/>
    <property type="match status" value="1"/>
</dbReference>
<dbReference type="EMBL" id="JBFWIC010000017">
    <property type="protein sequence ID" value="MEZ0475483.1"/>
    <property type="molecule type" value="Genomic_DNA"/>
</dbReference>
<dbReference type="EC" id="2.7.13.3" evidence="2"/>
<evidence type="ECO:0000256" key="5">
    <source>
        <dbReference type="SAM" id="MobiDB-lite"/>
    </source>
</evidence>
<gene>
    <name evidence="8" type="ORF">AB6713_12800</name>
</gene>
<dbReference type="RefSeq" id="WP_370562497.1">
    <property type="nucleotide sequence ID" value="NZ_JBFWIB010000002.1"/>
</dbReference>
<comment type="catalytic activity">
    <reaction evidence="1">
        <text>ATP + protein L-histidine = ADP + protein N-phospho-L-histidine.</text>
        <dbReference type="EC" id="2.7.13.3"/>
    </reaction>
</comment>